<dbReference type="AlphaFoldDB" id="A0A5S9QCG9"/>
<accession>A0A5S9QCG9</accession>
<dbReference type="Proteomes" id="UP000441399">
    <property type="component" value="Unassembled WGS sequence"/>
</dbReference>
<evidence type="ECO:0000259" key="3">
    <source>
        <dbReference type="Pfam" id="PF00582"/>
    </source>
</evidence>
<gene>
    <name evidence="4" type="primary">uspA2_1</name>
    <name evidence="4" type="ORF">OPDIPICF_01666</name>
</gene>
<evidence type="ECO:0000313" key="5">
    <source>
        <dbReference type="Proteomes" id="UP000441399"/>
    </source>
</evidence>
<dbReference type="Pfam" id="PF00582">
    <property type="entry name" value="Usp"/>
    <property type="match status" value="1"/>
</dbReference>
<dbReference type="PANTHER" id="PTHR46268:SF6">
    <property type="entry name" value="UNIVERSAL STRESS PROTEIN UP12"/>
    <property type="match status" value="1"/>
</dbReference>
<name>A0A5S9QCG9_9GAMM</name>
<proteinExistence type="inferred from homology"/>
<comment type="similarity">
    <text evidence="1 2">Belongs to the universal stress protein A family.</text>
</comment>
<dbReference type="Gene3D" id="3.40.50.620">
    <property type="entry name" value="HUPs"/>
    <property type="match status" value="1"/>
</dbReference>
<dbReference type="PRINTS" id="PR01438">
    <property type="entry name" value="UNVRSLSTRESS"/>
</dbReference>
<dbReference type="SUPFAM" id="SSF52402">
    <property type="entry name" value="Adenine nucleotide alpha hydrolases-like"/>
    <property type="match status" value="1"/>
</dbReference>
<keyword evidence="5" id="KW-1185">Reference proteome</keyword>
<feature type="domain" description="UspA" evidence="3">
    <location>
        <begin position="4"/>
        <end position="145"/>
    </location>
</feature>
<dbReference type="GO" id="GO:0005737">
    <property type="term" value="C:cytoplasm"/>
    <property type="evidence" value="ECO:0007669"/>
    <property type="project" value="UniProtKB-SubCell"/>
</dbReference>
<dbReference type="InterPro" id="IPR006016">
    <property type="entry name" value="UspA"/>
</dbReference>
<protein>
    <recommendedName>
        <fullName evidence="2">Universal stress protein</fullName>
    </recommendedName>
</protein>
<keyword evidence="2" id="KW-0963">Cytoplasm</keyword>
<evidence type="ECO:0000256" key="2">
    <source>
        <dbReference type="PIRNR" id="PIRNR006276"/>
    </source>
</evidence>
<dbReference type="PANTHER" id="PTHR46268">
    <property type="entry name" value="STRESS RESPONSE PROTEIN NHAX"/>
    <property type="match status" value="1"/>
</dbReference>
<organism evidence="4 5">
    <name type="scientific">BD1-7 clade bacterium</name>
    <dbReference type="NCBI Taxonomy" id="2029982"/>
    <lineage>
        <taxon>Bacteria</taxon>
        <taxon>Pseudomonadati</taxon>
        <taxon>Pseudomonadota</taxon>
        <taxon>Gammaproteobacteria</taxon>
        <taxon>Cellvibrionales</taxon>
        <taxon>Spongiibacteraceae</taxon>
        <taxon>BD1-7 clade</taxon>
    </lineage>
</organism>
<sequence>MEQYQKLLIAVDIEHDASDIIAKAMRLKGPQSEVRLITVITPLTDALYANGLGLVPPLIDVVKLEEESRQRAKEKLRELAGDQVAEDACDVLVGQTVDSVVDDAEDWNADVIVLGSHGKSGLKLLLGSTASGVLHHAKCDTLMVRI</sequence>
<evidence type="ECO:0000256" key="1">
    <source>
        <dbReference type="ARBA" id="ARBA00008791"/>
    </source>
</evidence>
<evidence type="ECO:0000313" key="4">
    <source>
        <dbReference type="EMBL" id="CAA0114945.1"/>
    </source>
</evidence>
<dbReference type="EMBL" id="CACSIO010000023">
    <property type="protein sequence ID" value="CAA0114945.1"/>
    <property type="molecule type" value="Genomic_DNA"/>
</dbReference>
<dbReference type="PIRSF" id="PIRSF006276">
    <property type="entry name" value="UspA"/>
    <property type="match status" value="1"/>
</dbReference>
<comment type="subcellular location">
    <subcellularLocation>
        <location evidence="2">Cytoplasm</location>
    </subcellularLocation>
</comment>
<dbReference type="OrthoDB" id="9792500at2"/>
<dbReference type="InterPro" id="IPR006015">
    <property type="entry name" value="Universal_stress_UspA"/>
</dbReference>
<dbReference type="CDD" id="cd00293">
    <property type="entry name" value="USP-like"/>
    <property type="match status" value="1"/>
</dbReference>
<dbReference type="InterPro" id="IPR014729">
    <property type="entry name" value="Rossmann-like_a/b/a_fold"/>
</dbReference>
<reference evidence="4 5" key="1">
    <citation type="submission" date="2019-11" db="EMBL/GenBank/DDBJ databases">
        <authorList>
            <person name="Holert J."/>
        </authorList>
    </citation>
    <scope>NUCLEOTIDE SEQUENCE [LARGE SCALE GENOMIC DNA]</scope>
    <source>
        <strain evidence="4">SB11_3</strain>
    </source>
</reference>